<protein>
    <recommendedName>
        <fullName evidence="6">Ribosomal RNA small subunit methyltransferase G</fullName>
        <ecNumber evidence="6">2.1.1.170</ecNumber>
    </recommendedName>
    <alternativeName>
        <fullName evidence="6">16S rRNA 7-methylguanosine methyltransferase</fullName>
        <shortName evidence="6">16S rRNA m7G methyltransferase</shortName>
    </alternativeName>
</protein>
<evidence type="ECO:0000256" key="5">
    <source>
        <dbReference type="ARBA" id="ARBA00022691"/>
    </source>
</evidence>
<dbReference type="Proteomes" id="UP000628854">
    <property type="component" value="Unassembled WGS sequence"/>
</dbReference>
<comment type="catalytic activity">
    <reaction evidence="6">
        <text>guanosine(527) in 16S rRNA + S-adenosyl-L-methionine = N(7)-methylguanosine(527) in 16S rRNA + S-adenosyl-L-homocysteine</text>
        <dbReference type="Rhea" id="RHEA:42732"/>
        <dbReference type="Rhea" id="RHEA-COMP:10209"/>
        <dbReference type="Rhea" id="RHEA-COMP:10210"/>
        <dbReference type="ChEBI" id="CHEBI:57856"/>
        <dbReference type="ChEBI" id="CHEBI:59789"/>
        <dbReference type="ChEBI" id="CHEBI:74269"/>
        <dbReference type="ChEBI" id="CHEBI:74480"/>
        <dbReference type="EC" id="2.1.1.170"/>
    </reaction>
</comment>
<evidence type="ECO:0000256" key="3">
    <source>
        <dbReference type="ARBA" id="ARBA00022603"/>
    </source>
</evidence>
<accession>A0ABQ1JLH9</accession>
<dbReference type="EMBL" id="BMKF01000002">
    <property type="protein sequence ID" value="GGB72077.1"/>
    <property type="molecule type" value="Genomic_DNA"/>
</dbReference>
<evidence type="ECO:0000256" key="4">
    <source>
        <dbReference type="ARBA" id="ARBA00022679"/>
    </source>
</evidence>
<proteinExistence type="inferred from homology"/>
<keyword evidence="2 6" id="KW-0698">rRNA processing</keyword>
<evidence type="ECO:0000313" key="8">
    <source>
        <dbReference type="Proteomes" id="UP000628854"/>
    </source>
</evidence>
<feature type="binding site" evidence="6">
    <location>
        <position position="73"/>
    </location>
    <ligand>
        <name>S-adenosyl-L-methionine</name>
        <dbReference type="ChEBI" id="CHEBI:59789"/>
    </ligand>
</feature>
<dbReference type="Gene3D" id="3.40.50.150">
    <property type="entry name" value="Vaccinia Virus protein VP39"/>
    <property type="match status" value="1"/>
</dbReference>
<comment type="similarity">
    <text evidence="6">Belongs to the methyltransferase superfamily. RNA methyltransferase RsmG family.</text>
</comment>
<comment type="subcellular location">
    <subcellularLocation>
        <location evidence="6">Cytoplasm</location>
    </subcellularLocation>
</comment>
<comment type="caution">
    <text evidence="6">Lacks conserved residue(s) required for the propagation of feature annotation.</text>
</comment>
<gene>
    <name evidence="6 7" type="primary">rsmG</name>
    <name evidence="7" type="ORF">GCM10011503_20930</name>
</gene>
<keyword evidence="4 6" id="KW-0808">Transferase</keyword>
<dbReference type="NCBIfam" id="TIGR00138">
    <property type="entry name" value="rsmG_gidB"/>
    <property type="match status" value="1"/>
</dbReference>
<reference evidence="8" key="1">
    <citation type="journal article" date="2019" name="Int. J. Syst. Evol. Microbiol.">
        <title>The Global Catalogue of Microorganisms (GCM) 10K type strain sequencing project: providing services to taxonomists for standard genome sequencing and annotation.</title>
        <authorList>
            <consortium name="The Broad Institute Genomics Platform"/>
            <consortium name="The Broad Institute Genome Sequencing Center for Infectious Disease"/>
            <person name="Wu L."/>
            <person name="Ma J."/>
        </authorList>
    </citation>
    <scope>NUCLEOTIDE SEQUENCE [LARGE SCALE GENOMIC DNA]</scope>
    <source>
        <strain evidence="8">CGMCC 1.15928</strain>
    </source>
</reference>
<dbReference type="InterPro" id="IPR029063">
    <property type="entry name" value="SAM-dependent_MTases_sf"/>
</dbReference>
<comment type="function">
    <text evidence="6">Specifically methylates the N7 position of guanine in position 527 of 16S rRNA.</text>
</comment>
<keyword evidence="3 6" id="KW-0489">Methyltransferase</keyword>
<keyword evidence="1 6" id="KW-0963">Cytoplasm</keyword>
<feature type="binding site" evidence="6">
    <location>
        <begin position="125"/>
        <end position="126"/>
    </location>
    <ligand>
        <name>S-adenosyl-L-methionine</name>
        <dbReference type="ChEBI" id="CHEBI:59789"/>
    </ligand>
</feature>
<evidence type="ECO:0000256" key="1">
    <source>
        <dbReference type="ARBA" id="ARBA00022490"/>
    </source>
</evidence>
<dbReference type="EC" id="2.1.1.170" evidence="6"/>
<evidence type="ECO:0000256" key="6">
    <source>
        <dbReference type="HAMAP-Rule" id="MF_00074"/>
    </source>
</evidence>
<feature type="binding site" evidence="6">
    <location>
        <position position="78"/>
    </location>
    <ligand>
        <name>S-adenosyl-L-methionine</name>
        <dbReference type="ChEBI" id="CHEBI:59789"/>
    </ligand>
</feature>
<dbReference type="PANTHER" id="PTHR31760">
    <property type="entry name" value="S-ADENOSYL-L-METHIONINE-DEPENDENT METHYLTRANSFERASES SUPERFAMILY PROTEIN"/>
    <property type="match status" value="1"/>
</dbReference>
<dbReference type="HAMAP" id="MF_00074">
    <property type="entry name" value="16SrRNA_methyltr_G"/>
    <property type="match status" value="1"/>
</dbReference>
<dbReference type="GO" id="GO:0032259">
    <property type="term" value="P:methylation"/>
    <property type="evidence" value="ECO:0007669"/>
    <property type="project" value="UniProtKB-KW"/>
</dbReference>
<keyword evidence="5 6" id="KW-0949">S-adenosyl-L-methionine</keyword>
<feature type="binding site" evidence="6">
    <location>
        <position position="139"/>
    </location>
    <ligand>
        <name>S-adenosyl-L-methionine</name>
        <dbReference type="ChEBI" id="CHEBI:59789"/>
    </ligand>
</feature>
<evidence type="ECO:0000256" key="2">
    <source>
        <dbReference type="ARBA" id="ARBA00022552"/>
    </source>
</evidence>
<organism evidence="7 8">
    <name type="scientific">Henriciella pelagia</name>
    <dbReference type="NCBI Taxonomy" id="1977912"/>
    <lineage>
        <taxon>Bacteria</taxon>
        <taxon>Pseudomonadati</taxon>
        <taxon>Pseudomonadota</taxon>
        <taxon>Alphaproteobacteria</taxon>
        <taxon>Hyphomonadales</taxon>
        <taxon>Hyphomonadaceae</taxon>
        <taxon>Henriciella</taxon>
    </lineage>
</organism>
<dbReference type="RefSeq" id="WP_188657435.1">
    <property type="nucleotide sequence ID" value="NZ_BMKF01000002.1"/>
</dbReference>
<dbReference type="PANTHER" id="PTHR31760:SF0">
    <property type="entry name" value="S-ADENOSYL-L-METHIONINE-DEPENDENT METHYLTRANSFERASES SUPERFAMILY PROTEIN"/>
    <property type="match status" value="1"/>
</dbReference>
<dbReference type="InterPro" id="IPR003682">
    <property type="entry name" value="rRNA_ssu_MeTfrase_G"/>
</dbReference>
<dbReference type="Pfam" id="PF02527">
    <property type="entry name" value="GidB"/>
    <property type="match status" value="1"/>
</dbReference>
<keyword evidence="8" id="KW-1185">Reference proteome</keyword>
<comment type="caution">
    <text evidence="7">The sequence shown here is derived from an EMBL/GenBank/DDBJ whole genome shotgun (WGS) entry which is preliminary data.</text>
</comment>
<sequence>MIESDAKSALSELNVSRETLELLEGFIELLNGWRQKINLVGPREMDQIWARHVLDSAQLIPMVGQGASIIDLGSGAGFPGLVLGCHAKTTGGSVTLVESVGKKCAFLLDVTGKLQLPVRVENRRVEALAAQTVDFVTARAFAPLPRLLDYAEPWLSTGATGLFFKGERWREELTEAQECWNLSYEAIPSRTSETGIILKIKGAQRV</sequence>
<name>A0ABQ1JLH9_9PROT</name>
<evidence type="ECO:0000313" key="7">
    <source>
        <dbReference type="EMBL" id="GGB72077.1"/>
    </source>
</evidence>
<dbReference type="PIRSF" id="PIRSF003078">
    <property type="entry name" value="GidB"/>
    <property type="match status" value="1"/>
</dbReference>
<dbReference type="SUPFAM" id="SSF53335">
    <property type="entry name" value="S-adenosyl-L-methionine-dependent methyltransferases"/>
    <property type="match status" value="1"/>
</dbReference>
<dbReference type="GO" id="GO:0008168">
    <property type="term" value="F:methyltransferase activity"/>
    <property type="evidence" value="ECO:0007669"/>
    <property type="project" value="UniProtKB-KW"/>
</dbReference>